<dbReference type="PANTHER" id="PTHR47967">
    <property type="entry name" value="OS07G0603500 PROTEIN-RELATED"/>
    <property type="match status" value="1"/>
</dbReference>
<dbReference type="EMBL" id="JBBWWQ010000008">
    <property type="protein sequence ID" value="KAK8940672.1"/>
    <property type="molecule type" value="Genomic_DNA"/>
</dbReference>
<sequence>MSFYLGSPAEKIVAIADTGSDLIWIQCKPCDECYHQKAPLFDPQASSTYKVVSCNTDSCSALPRGSCGSASQCEYNYKYGDGSFVDGFLSSETISFDTTGGRRVQFPKSLFGCTHSSKGTFDENDAGLVGLGGGQLSLIRQLGSAIDNKFSYCLPSDQTNAKSSLNFGSSAVISGSNAVTTPLISGTPDTFYFLNLEQISVAGQGAVAVKPASPGRAGNIIIDSGTTLTLIDDDTLQSVESKVKSSVDLKQVTDPSGDFSLCFDVSGAGGNVKFPDITFHFSGGAPVVLHQSNAFVHSAQNTLCLALISSGRIGINIFGNVAQQNFNIGNAIQNPTAADNFYSEITPGNFEYLMSFYLGSPAEKIVAIADTGSDLIWIQCKPCDECYHQTVPLFDPQASSTYKVISCNADSCSALPQGSCGSASQCEYNYKYGDGSFVDGFLSSETISFDTTGGRRVQFPKSLFGCTHSSKGTFDENDAGLVGLGGGQLSLIRQLGSAIDNKFSYCLPSDQTNAKSRLNFGSSAVISGSNAVTTPLISGAPDTFYFLNLEQISVAGQGAVAVKPASPGRAGNIIIDSGTTLTLIDDDTLQSVESKVKNSVNLKQVTDPSGDFSLCFDVSGAGGNVKFPDITFHFSGGAPVVLHQSNAFVESAQNILCLALISSDAIGVNIFGNVAQQNFNIGYDLGAMTLTLAPTDCANM</sequence>
<name>A0AAP0BIG5_9ASPA</name>
<evidence type="ECO:0000256" key="4">
    <source>
        <dbReference type="ARBA" id="ARBA00022670"/>
    </source>
</evidence>
<protein>
    <submittedName>
        <fullName evidence="10">Aspartic proteinase CDR1</fullName>
    </submittedName>
</protein>
<dbReference type="SUPFAM" id="SSF50630">
    <property type="entry name" value="Acid proteases"/>
    <property type="match status" value="2"/>
</dbReference>
<dbReference type="InterPro" id="IPR032799">
    <property type="entry name" value="TAXi_C"/>
</dbReference>
<accession>A0AAP0BIG5</accession>
<dbReference type="Pfam" id="PF14541">
    <property type="entry name" value="TAXi_C"/>
    <property type="match status" value="2"/>
</dbReference>
<dbReference type="GO" id="GO:0006508">
    <property type="term" value="P:proteolysis"/>
    <property type="evidence" value="ECO:0007669"/>
    <property type="project" value="UniProtKB-KW"/>
</dbReference>
<feature type="domain" description="Peptidase A1" evidence="9">
    <location>
        <begin position="1"/>
        <end position="340"/>
    </location>
</feature>
<dbReference type="FunFam" id="2.40.70.10:FF:000016">
    <property type="entry name" value="Probable aspartic protease At2g35615"/>
    <property type="match status" value="1"/>
</dbReference>
<dbReference type="PROSITE" id="PS00141">
    <property type="entry name" value="ASP_PROTEASE"/>
    <property type="match status" value="2"/>
</dbReference>
<dbReference type="InterPro" id="IPR051708">
    <property type="entry name" value="Plant_Aspart_Prot_A1"/>
</dbReference>
<feature type="domain" description="Peptidase A1" evidence="9">
    <location>
        <begin position="352"/>
        <end position="693"/>
    </location>
</feature>
<evidence type="ECO:0000256" key="3">
    <source>
        <dbReference type="ARBA" id="ARBA00022525"/>
    </source>
</evidence>
<dbReference type="Pfam" id="PF14543">
    <property type="entry name" value="TAXi_N"/>
    <property type="match status" value="2"/>
</dbReference>
<evidence type="ECO:0000256" key="2">
    <source>
        <dbReference type="ARBA" id="ARBA00007447"/>
    </source>
</evidence>
<keyword evidence="11" id="KW-1185">Reference proteome</keyword>
<gene>
    <name evidence="10" type="primary">CDR1</name>
    <name evidence="10" type="ORF">KSP39_PZI009771</name>
</gene>
<evidence type="ECO:0000313" key="10">
    <source>
        <dbReference type="EMBL" id="KAK8940672.1"/>
    </source>
</evidence>
<dbReference type="Proteomes" id="UP001418222">
    <property type="component" value="Unassembled WGS sequence"/>
</dbReference>
<comment type="subcellular location">
    <subcellularLocation>
        <location evidence="1">Secreted</location>
    </subcellularLocation>
</comment>
<keyword evidence="8" id="KW-0325">Glycoprotein</keyword>
<keyword evidence="6" id="KW-0064">Aspartyl protease</keyword>
<dbReference type="GO" id="GO:0004190">
    <property type="term" value="F:aspartic-type endopeptidase activity"/>
    <property type="evidence" value="ECO:0007669"/>
    <property type="project" value="UniProtKB-KW"/>
</dbReference>
<evidence type="ECO:0000259" key="9">
    <source>
        <dbReference type="PROSITE" id="PS51767"/>
    </source>
</evidence>
<keyword evidence="7" id="KW-0378">Hydrolase</keyword>
<dbReference type="CDD" id="cd05476">
    <property type="entry name" value="pepsin_A_like_plant"/>
    <property type="match status" value="2"/>
</dbReference>
<reference evidence="10 11" key="1">
    <citation type="journal article" date="2022" name="Nat. Plants">
        <title>Genomes of leafy and leafless Platanthera orchids illuminate the evolution of mycoheterotrophy.</title>
        <authorList>
            <person name="Li M.H."/>
            <person name="Liu K.W."/>
            <person name="Li Z."/>
            <person name="Lu H.C."/>
            <person name="Ye Q.L."/>
            <person name="Zhang D."/>
            <person name="Wang J.Y."/>
            <person name="Li Y.F."/>
            <person name="Zhong Z.M."/>
            <person name="Liu X."/>
            <person name="Yu X."/>
            <person name="Liu D.K."/>
            <person name="Tu X.D."/>
            <person name="Liu B."/>
            <person name="Hao Y."/>
            <person name="Liao X.Y."/>
            <person name="Jiang Y.T."/>
            <person name="Sun W.H."/>
            <person name="Chen J."/>
            <person name="Chen Y.Q."/>
            <person name="Ai Y."/>
            <person name="Zhai J.W."/>
            <person name="Wu S.S."/>
            <person name="Zhou Z."/>
            <person name="Hsiao Y.Y."/>
            <person name="Wu W.L."/>
            <person name="Chen Y.Y."/>
            <person name="Lin Y.F."/>
            <person name="Hsu J.L."/>
            <person name="Li C.Y."/>
            <person name="Wang Z.W."/>
            <person name="Zhao X."/>
            <person name="Zhong W.Y."/>
            <person name="Ma X.K."/>
            <person name="Ma L."/>
            <person name="Huang J."/>
            <person name="Chen G.Z."/>
            <person name="Huang M.Z."/>
            <person name="Huang L."/>
            <person name="Peng D.H."/>
            <person name="Luo Y.B."/>
            <person name="Zou S.Q."/>
            <person name="Chen S.P."/>
            <person name="Lan S."/>
            <person name="Tsai W.C."/>
            <person name="Van de Peer Y."/>
            <person name="Liu Z.J."/>
        </authorList>
    </citation>
    <scope>NUCLEOTIDE SEQUENCE [LARGE SCALE GENOMIC DNA]</scope>
    <source>
        <strain evidence="10">Lor287</strain>
    </source>
</reference>
<proteinExistence type="inferred from homology"/>
<dbReference type="GO" id="GO:0005576">
    <property type="term" value="C:extracellular region"/>
    <property type="evidence" value="ECO:0007669"/>
    <property type="project" value="UniProtKB-SubCell"/>
</dbReference>
<dbReference type="InterPro" id="IPR021109">
    <property type="entry name" value="Peptidase_aspartic_dom_sf"/>
</dbReference>
<keyword evidence="5" id="KW-0732">Signal</keyword>
<evidence type="ECO:0000256" key="1">
    <source>
        <dbReference type="ARBA" id="ARBA00004613"/>
    </source>
</evidence>
<dbReference type="InterPro" id="IPR001969">
    <property type="entry name" value="Aspartic_peptidase_AS"/>
</dbReference>
<dbReference type="FunFam" id="2.40.70.10:FF:000050">
    <property type="entry name" value="Aspartic proteinase CDR1"/>
    <property type="match status" value="1"/>
</dbReference>
<dbReference type="AlphaFoldDB" id="A0AAP0BIG5"/>
<keyword evidence="3" id="KW-0964">Secreted</keyword>
<dbReference type="Gene3D" id="2.40.70.10">
    <property type="entry name" value="Acid Proteases"/>
    <property type="match status" value="4"/>
</dbReference>
<comment type="similarity">
    <text evidence="2">Belongs to the peptidase A1 family.</text>
</comment>
<dbReference type="PROSITE" id="PS51767">
    <property type="entry name" value="PEPTIDASE_A1"/>
    <property type="match status" value="2"/>
</dbReference>
<comment type="caution">
    <text evidence="10">The sequence shown here is derived from an EMBL/GenBank/DDBJ whole genome shotgun (WGS) entry which is preliminary data.</text>
</comment>
<dbReference type="InterPro" id="IPR034161">
    <property type="entry name" value="Pepsin-like_plant"/>
</dbReference>
<dbReference type="PANTHER" id="PTHR47967:SF128">
    <property type="entry name" value="ASPARTIC PROTEINASE CDR1-LIKE"/>
    <property type="match status" value="1"/>
</dbReference>
<organism evidence="10 11">
    <name type="scientific">Platanthera zijinensis</name>
    <dbReference type="NCBI Taxonomy" id="2320716"/>
    <lineage>
        <taxon>Eukaryota</taxon>
        <taxon>Viridiplantae</taxon>
        <taxon>Streptophyta</taxon>
        <taxon>Embryophyta</taxon>
        <taxon>Tracheophyta</taxon>
        <taxon>Spermatophyta</taxon>
        <taxon>Magnoliopsida</taxon>
        <taxon>Liliopsida</taxon>
        <taxon>Asparagales</taxon>
        <taxon>Orchidaceae</taxon>
        <taxon>Orchidoideae</taxon>
        <taxon>Orchideae</taxon>
        <taxon>Orchidinae</taxon>
        <taxon>Platanthera</taxon>
    </lineage>
</organism>
<evidence type="ECO:0000256" key="6">
    <source>
        <dbReference type="ARBA" id="ARBA00022750"/>
    </source>
</evidence>
<evidence type="ECO:0000256" key="5">
    <source>
        <dbReference type="ARBA" id="ARBA00022729"/>
    </source>
</evidence>
<evidence type="ECO:0000313" key="11">
    <source>
        <dbReference type="Proteomes" id="UP001418222"/>
    </source>
</evidence>
<evidence type="ECO:0000256" key="8">
    <source>
        <dbReference type="ARBA" id="ARBA00023180"/>
    </source>
</evidence>
<dbReference type="FunFam" id="2.40.70.10:FF:000031">
    <property type="entry name" value="Aspartyl protease AED1"/>
    <property type="match status" value="1"/>
</dbReference>
<evidence type="ECO:0000256" key="7">
    <source>
        <dbReference type="ARBA" id="ARBA00022801"/>
    </source>
</evidence>
<dbReference type="InterPro" id="IPR032861">
    <property type="entry name" value="TAXi_N"/>
</dbReference>
<dbReference type="InterPro" id="IPR033121">
    <property type="entry name" value="PEPTIDASE_A1"/>
</dbReference>
<keyword evidence="4" id="KW-0645">Protease</keyword>